<evidence type="ECO:0000256" key="2">
    <source>
        <dbReference type="ARBA" id="ARBA00022723"/>
    </source>
</evidence>
<dbReference type="InterPro" id="IPR002139">
    <property type="entry name" value="Ribo/fructo_kinase"/>
</dbReference>
<feature type="domain" description="Carbohydrate kinase PfkB" evidence="10">
    <location>
        <begin position="11"/>
        <end position="322"/>
    </location>
</feature>
<keyword evidence="4 9" id="KW-0418">Kinase</keyword>
<feature type="binding site" evidence="9">
    <location>
        <position position="311"/>
    </location>
    <ligand>
        <name>K(+)</name>
        <dbReference type="ChEBI" id="CHEBI:29103"/>
    </ligand>
</feature>
<evidence type="ECO:0000259" key="10">
    <source>
        <dbReference type="Pfam" id="PF00294"/>
    </source>
</evidence>
<comment type="catalytic activity">
    <reaction evidence="9">
        <text>D-ribose + ATP = D-ribose 5-phosphate + ADP + H(+)</text>
        <dbReference type="Rhea" id="RHEA:13697"/>
        <dbReference type="ChEBI" id="CHEBI:15378"/>
        <dbReference type="ChEBI" id="CHEBI:30616"/>
        <dbReference type="ChEBI" id="CHEBI:47013"/>
        <dbReference type="ChEBI" id="CHEBI:78346"/>
        <dbReference type="ChEBI" id="CHEBI:456216"/>
        <dbReference type="EC" id="2.7.1.15"/>
    </reaction>
</comment>
<dbReference type="PRINTS" id="PR00990">
    <property type="entry name" value="RIBOKINASE"/>
</dbReference>
<feature type="binding site" evidence="9">
    <location>
        <position position="320"/>
    </location>
    <ligand>
        <name>K(+)</name>
        <dbReference type="ChEBI" id="CHEBI:29103"/>
    </ligand>
</feature>
<comment type="caution">
    <text evidence="11">The sequence shown here is derived from an EMBL/GenBank/DDBJ whole genome shotgun (WGS) entry which is preliminary data.</text>
</comment>
<dbReference type="GO" id="GO:0004747">
    <property type="term" value="F:ribokinase activity"/>
    <property type="evidence" value="ECO:0007669"/>
    <property type="project" value="UniProtKB-UniRule"/>
</dbReference>
<keyword evidence="8 9" id="KW-0119">Carbohydrate metabolism</keyword>
<protein>
    <recommendedName>
        <fullName evidence="9">Ribokinase</fullName>
        <shortName evidence="9">RK</shortName>
        <ecNumber evidence="9">2.7.1.15</ecNumber>
    </recommendedName>
</protein>
<keyword evidence="2 9" id="KW-0479">Metal-binding</keyword>
<dbReference type="Proteomes" id="UP001175228">
    <property type="component" value="Unassembled WGS sequence"/>
</dbReference>
<organism evidence="11 12">
    <name type="scientific">Armillaria luteobubalina</name>
    <dbReference type="NCBI Taxonomy" id="153913"/>
    <lineage>
        <taxon>Eukaryota</taxon>
        <taxon>Fungi</taxon>
        <taxon>Dikarya</taxon>
        <taxon>Basidiomycota</taxon>
        <taxon>Agaricomycotina</taxon>
        <taxon>Agaricomycetes</taxon>
        <taxon>Agaricomycetidae</taxon>
        <taxon>Agaricales</taxon>
        <taxon>Marasmiineae</taxon>
        <taxon>Physalacriaceae</taxon>
        <taxon>Armillaria</taxon>
    </lineage>
</organism>
<dbReference type="PANTHER" id="PTHR10584:SF166">
    <property type="entry name" value="RIBOKINASE"/>
    <property type="match status" value="1"/>
</dbReference>
<dbReference type="AlphaFoldDB" id="A0AA39Q8E4"/>
<dbReference type="InterPro" id="IPR029056">
    <property type="entry name" value="Ribokinase-like"/>
</dbReference>
<feature type="binding site" evidence="9">
    <location>
        <begin position="42"/>
        <end position="46"/>
    </location>
    <ligand>
        <name>substrate</name>
    </ligand>
</feature>
<keyword evidence="5 9" id="KW-0067">ATP-binding</keyword>
<comment type="pathway">
    <text evidence="9">Carbohydrate metabolism; D-ribose degradation; D-ribose 5-phosphate from beta-D-ribopyranose: step 2/2.</text>
</comment>
<name>A0AA39Q8E4_9AGAR</name>
<comment type="similarity">
    <text evidence="9">Belongs to the carbohydrate kinase PfkB family. Ribokinase subfamily.</text>
</comment>
<evidence type="ECO:0000256" key="6">
    <source>
        <dbReference type="ARBA" id="ARBA00022842"/>
    </source>
</evidence>
<evidence type="ECO:0000313" key="12">
    <source>
        <dbReference type="Proteomes" id="UP001175228"/>
    </source>
</evidence>
<feature type="binding site" evidence="9">
    <location>
        <begin position="14"/>
        <end position="16"/>
    </location>
    <ligand>
        <name>substrate</name>
    </ligand>
</feature>
<dbReference type="GO" id="GO:0046872">
    <property type="term" value="F:metal ion binding"/>
    <property type="evidence" value="ECO:0007669"/>
    <property type="project" value="UniProtKB-KW"/>
</dbReference>
<evidence type="ECO:0000256" key="3">
    <source>
        <dbReference type="ARBA" id="ARBA00022741"/>
    </source>
</evidence>
<feature type="binding site" evidence="9">
    <location>
        <begin position="235"/>
        <end position="240"/>
    </location>
    <ligand>
        <name>ATP</name>
        <dbReference type="ChEBI" id="CHEBI:30616"/>
    </ligand>
</feature>
<dbReference type="HAMAP" id="MF_01987">
    <property type="entry name" value="Ribokinase"/>
    <property type="match status" value="1"/>
</dbReference>
<feature type="binding site" evidence="9">
    <location>
        <begin position="271"/>
        <end position="272"/>
    </location>
    <ligand>
        <name>ATP</name>
        <dbReference type="ChEBI" id="CHEBI:30616"/>
    </ligand>
</feature>
<dbReference type="InterPro" id="IPR011611">
    <property type="entry name" value="PfkB_dom"/>
</dbReference>
<comment type="caution">
    <text evidence="9">Lacks conserved residue(s) required for the propagation of feature annotation.</text>
</comment>
<feature type="binding site" evidence="9">
    <location>
        <position position="186"/>
    </location>
    <ligand>
        <name>ATP</name>
        <dbReference type="ChEBI" id="CHEBI:30616"/>
    </ligand>
</feature>
<reference evidence="11" key="1">
    <citation type="submission" date="2023-06" db="EMBL/GenBank/DDBJ databases">
        <authorList>
            <consortium name="Lawrence Berkeley National Laboratory"/>
            <person name="Ahrendt S."/>
            <person name="Sahu N."/>
            <person name="Indic B."/>
            <person name="Wong-Bajracharya J."/>
            <person name="Merenyi Z."/>
            <person name="Ke H.-M."/>
            <person name="Monk M."/>
            <person name="Kocsube S."/>
            <person name="Drula E."/>
            <person name="Lipzen A."/>
            <person name="Balint B."/>
            <person name="Henrissat B."/>
            <person name="Andreopoulos B."/>
            <person name="Martin F.M."/>
            <person name="Harder C.B."/>
            <person name="Rigling D."/>
            <person name="Ford K.L."/>
            <person name="Foster G.D."/>
            <person name="Pangilinan J."/>
            <person name="Papanicolaou A."/>
            <person name="Barry K."/>
            <person name="LaButti K."/>
            <person name="Viragh M."/>
            <person name="Koriabine M."/>
            <person name="Yan M."/>
            <person name="Riley R."/>
            <person name="Champramary S."/>
            <person name="Plett K.L."/>
            <person name="Tsai I.J."/>
            <person name="Slot J."/>
            <person name="Sipos G."/>
            <person name="Plett J."/>
            <person name="Nagy L.G."/>
            <person name="Grigoriev I.V."/>
        </authorList>
    </citation>
    <scope>NUCLEOTIDE SEQUENCE</scope>
    <source>
        <strain evidence="11">HWK02</strain>
    </source>
</reference>
<comment type="subcellular location">
    <subcellularLocation>
        <location evidence="9">Cytoplasm</location>
    </subcellularLocation>
    <subcellularLocation>
        <location evidence="9">Nucleus</location>
    </subcellularLocation>
</comment>
<evidence type="ECO:0000256" key="5">
    <source>
        <dbReference type="ARBA" id="ARBA00022840"/>
    </source>
</evidence>
<feature type="binding site" evidence="9">
    <location>
        <position position="314"/>
    </location>
    <ligand>
        <name>K(+)</name>
        <dbReference type="ChEBI" id="CHEBI:29103"/>
    </ligand>
</feature>
<evidence type="ECO:0000256" key="4">
    <source>
        <dbReference type="ARBA" id="ARBA00022777"/>
    </source>
</evidence>
<keyword evidence="12" id="KW-1185">Reference proteome</keyword>
<keyword evidence="6 9" id="KW-0460">Magnesium</keyword>
<comment type="cofactor">
    <cofactor evidence="9">
        <name>Mg(2+)</name>
        <dbReference type="ChEBI" id="CHEBI:18420"/>
    </cofactor>
    <text evidence="9">Requires a divalent cation, most likely magnesium in vivo, as an electrophilic catalyst to aid phosphoryl group transfer. It is the chelate of the metal and the nucleotide that is the actual substrate.</text>
</comment>
<dbReference type="GO" id="GO:0005524">
    <property type="term" value="F:ATP binding"/>
    <property type="evidence" value="ECO:0007669"/>
    <property type="project" value="UniProtKB-UniRule"/>
</dbReference>
<dbReference type="GO" id="GO:0019303">
    <property type="term" value="P:D-ribose catabolic process"/>
    <property type="evidence" value="ECO:0007669"/>
    <property type="project" value="UniProtKB-UniRule"/>
</dbReference>
<dbReference type="SUPFAM" id="SSF53613">
    <property type="entry name" value="Ribokinase-like"/>
    <property type="match status" value="1"/>
</dbReference>
<dbReference type="EC" id="2.7.1.15" evidence="9"/>
<dbReference type="GO" id="GO:0005737">
    <property type="term" value="C:cytoplasm"/>
    <property type="evidence" value="ECO:0007669"/>
    <property type="project" value="UniProtKB-SubCell"/>
</dbReference>
<evidence type="ECO:0000256" key="8">
    <source>
        <dbReference type="ARBA" id="ARBA00023277"/>
    </source>
</evidence>
<comment type="function">
    <text evidence="9">Catalyzes the phosphorylation of ribose at O-5 in a reaction requiring ATP and magnesium. The resulting D-ribose-5-phosphate can then be used either for sythesis of nucleotides, histidine, and tryptophan, or as a component of the pentose phosphate pathway.</text>
</comment>
<dbReference type="CDD" id="cd01174">
    <property type="entry name" value="ribokinase"/>
    <property type="match status" value="1"/>
</dbReference>
<feature type="binding site" evidence="9">
    <location>
        <position position="135"/>
    </location>
    <ligand>
        <name>substrate</name>
    </ligand>
</feature>
<dbReference type="GO" id="GO:0005634">
    <property type="term" value="C:nucleus"/>
    <property type="evidence" value="ECO:0007669"/>
    <property type="project" value="UniProtKB-SubCell"/>
</dbReference>
<gene>
    <name evidence="11" type="ORF">EDD18DRAFT_1251780</name>
</gene>
<sequence>MLDAARCLIRGSINIDEFFHVNNTVRPGETISSSHLEKRAGGKGANQAVAVARAGGQVDLVGAIGRDGIWVKSQLENAGVDVSGVLVAEESTGRAVIQLTSKGENSIILFKGANFSSIPQRSMHARTTHILLQNEIPFSDTIAQIAAANDPSLAKPLSTIFNPSPMPSQTQLLQFPWDKLTWLIVNEGEASDLVDILVPSPASRVVPNEDYASLSAYPLILRLAERIPTTNIVCTLGAAGVLALLSSFEGNPVYLPAAHLEGTVRDTTGAGDCFTGYLIAGLIKMEQDEIPLTKDKLTDVLRRCIQAAGMCVEKRGAMESIPAGSDVDIRLLA</sequence>
<feature type="binding site" evidence="9">
    <location>
        <position position="266"/>
    </location>
    <ligand>
        <name>K(+)</name>
        <dbReference type="ChEBI" id="CHEBI:29103"/>
    </ligand>
</feature>
<feature type="active site" description="Proton acceptor" evidence="9">
    <location>
        <position position="272"/>
    </location>
</feature>
<keyword evidence="9" id="KW-0963">Cytoplasm</keyword>
<keyword evidence="1 9" id="KW-0808">Transferase</keyword>
<feature type="binding site" evidence="9">
    <location>
        <position position="316"/>
    </location>
    <ligand>
        <name>K(+)</name>
        <dbReference type="ChEBI" id="CHEBI:29103"/>
    </ligand>
</feature>
<feature type="binding site" evidence="9">
    <location>
        <position position="268"/>
    </location>
    <ligand>
        <name>K(+)</name>
        <dbReference type="ChEBI" id="CHEBI:29103"/>
    </ligand>
</feature>
<comment type="activity regulation">
    <text evidence="9">Activated by a monovalent cation that binds near, but not in, the active site. The most likely occupant of the site in vivo is potassium. Ion binding induces a conformational change that may alter substrate affinity.</text>
</comment>
<comment type="subunit">
    <text evidence="9">Homodimer.</text>
</comment>
<evidence type="ECO:0000256" key="7">
    <source>
        <dbReference type="ARBA" id="ARBA00022958"/>
    </source>
</evidence>
<dbReference type="InterPro" id="IPR011877">
    <property type="entry name" value="Ribokinase"/>
</dbReference>
<proteinExistence type="inferred from homology"/>
<dbReference type="EMBL" id="JAUEPU010000012">
    <property type="protein sequence ID" value="KAK0497679.1"/>
    <property type="molecule type" value="Genomic_DNA"/>
</dbReference>
<keyword evidence="3 9" id="KW-0547">Nucleotide-binding</keyword>
<evidence type="ECO:0000256" key="1">
    <source>
        <dbReference type="ARBA" id="ARBA00022679"/>
    </source>
</evidence>
<keyword evidence="7 9" id="KW-0630">Potassium</keyword>
<keyword evidence="9" id="KW-0539">Nucleus</keyword>
<dbReference type="PANTHER" id="PTHR10584">
    <property type="entry name" value="SUGAR KINASE"/>
    <property type="match status" value="1"/>
</dbReference>
<dbReference type="Pfam" id="PF00294">
    <property type="entry name" value="PfkB"/>
    <property type="match status" value="1"/>
</dbReference>
<evidence type="ECO:0000313" key="11">
    <source>
        <dbReference type="EMBL" id="KAK0497679.1"/>
    </source>
</evidence>
<evidence type="ECO:0000256" key="9">
    <source>
        <dbReference type="HAMAP-Rule" id="MF_03215"/>
    </source>
</evidence>
<feature type="binding site" evidence="9">
    <location>
        <position position="272"/>
    </location>
    <ligand>
        <name>substrate</name>
    </ligand>
</feature>
<dbReference type="Gene3D" id="3.40.1190.20">
    <property type="match status" value="1"/>
</dbReference>
<accession>A0AA39Q8E4</accession>